<keyword evidence="2" id="KW-1185">Reference proteome</keyword>
<gene>
    <name evidence="1" type="ORF">BTMF_LOCUS15558</name>
</gene>
<evidence type="ECO:0000313" key="3">
    <source>
        <dbReference type="WBParaSite" id="BTMF_0001759101-mRNA-1"/>
    </source>
</evidence>
<evidence type="ECO:0000313" key="1">
    <source>
        <dbReference type="EMBL" id="VDO54657.1"/>
    </source>
</evidence>
<dbReference type="Proteomes" id="UP000280834">
    <property type="component" value="Unassembled WGS sequence"/>
</dbReference>
<dbReference type="AlphaFoldDB" id="A0A0R3RC22"/>
<reference evidence="1 2" key="2">
    <citation type="submission" date="2018-11" db="EMBL/GenBank/DDBJ databases">
        <authorList>
            <consortium name="Pathogen Informatics"/>
        </authorList>
    </citation>
    <scope>NUCLEOTIDE SEQUENCE [LARGE SCALE GENOMIC DNA]</scope>
</reference>
<proteinExistence type="predicted"/>
<reference evidence="3" key="1">
    <citation type="submission" date="2017-02" db="UniProtKB">
        <authorList>
            <consortium name="WormBaseParasite"/>
        </authorList>
    </citation>
    <scope>IDENTIFICATION</scope>
</reference>
<evidence type="ECO:0000313" key="2">
    <source>
        <dbReference type="Proteomes" id="UP000280834"/>
    </source>
</evidence>
<organism evidence="3">
    <name type="scientific">Brugia timori</name>
    <dbReference type="NCBI Taxonomy" id="42155"/>
    <lineage>
        <taxon>Eukaryota</taxon>
        <taxon>Metazoa</taxon>
        <taxon>Ecdysozoa</taxon>
        <taxon>Nematoda</taxon>
        <taxon>Chromadorea</taxon>
        <taxon>Rhabditida</taxon>
        <taxon>Spirurina</taxon>
        <taxon>Spiruromorpha</taxon>
        <taxon>Filarioidea</taxon>
        <taxon>Onchocercidae</taxon>
        <taxon>Brugia</taxon>
    </lineage>
</organism>
<dbReference type="WBParaSite" id="BTMF_0001759101-mRNA-1">
    <property type="protein sequence ID" value="BTMF_0001759101-mRNA-1"/>
    <property type="gene ID" value="BTMF_0001759101"/>
</dbReference>
<sequence length="51" mass="6138">MSSLHFSTYYLLGQLLLGTLDRYAHYQARCRYILHRKYDHRKAVNSNNIVH</sequence>
<accession>A0A0R3RC22</accession>
<dbReference type="EMBL" id="UZAG01022769">
    <property type="protein sequence ID" value="VDO54657.1"/>
    <property type="molecule type" value="Genomic_DNA"/>
</dbReference>
<protein>
    <submittedName>
        <fullName evidence="3">Secreted protein</fullName>
    </submittedName>
</protein>
<name>A0A0R3RC22_9BILA</name>